<gene>
    <name evidence="4" type="ORF">RD110_07060</name>
</gene>
<evidence type="ECO:0000256" key="2">
    <source>
        <dbReference type="ARBA" id="ARBA00007637"/>
    </source>
</evidence>
<dbReference type="CDD" id="cd05232">
    <property type="entry name" value="UDP_G4E_4_SDR_e"/>
    <property type="match status" value="1"/>
</dbReference>
<dbReference type="RefSeq" id="WP_076197995.1">
    <property type="nucleotide sequence ID" value="NZ_CP019236.1"/>
</dbReference>
<dbReference type="InterPro" id="IPR001509">
    <property type="entry name" value="Epimerase_deHydtase"/>
</dbReference>
<accession>A0A1P8JTB7</accession>
<evidence type="ECO:0000256" key="1">
    <source>
        <dbReference type="ARBA" id="ARBA00005125"/>
    </source>
</evidence>
<sequence length="334" mass="35953">MMWHQSMHKRRNLGACLVSGANGFLGSALLRHLRMLGTQKLIGTVRDISTLATVASGTGVQIFEVGDIDGTTDWSTALSGVQSVVHAAARVHVMYEMPSADTISLFRRTNVEATLHLARQAAVAGVERFVYVSSVKVNGERTAPHRPFFEDSAPRPEDAYAISKYEAEKGLAKIEAQTGMQLVVVRPPLVYGPGVRANFASLMKAVARGAPLPLAAVQNRRSLVALDNLVDFIATCMVHPAAAGQTFLVSDGEDVATADLVRRLAQAMHRPARLFAVPPGILTAAASFLGRRAQAQRLCESLQVDISKARSLLDWTPPIGLDEGLRRAVEGVTR</sequence>
<proteinExistence type="inferred from homology"/>
<evidence type="ECO:0000313" key="4">
    <source>
        <dbReference type="EMBL" id="APW36988.1"/>
    </source>
</evidence>
<dbReference type="AlphaFoldDB" id="A0A1P8JTB7"/>
<dbReference type="EMBL" id="CP019236">
    <property type="protein sequence ID" value="APW36988.1"/>
    <property type="molecule type" value="Genomic_DNA"/>
</dbReference>
<comment type="similarity">
    <text evidence="2">Belongs to the NAD(P)-dependent epimerase/dehydratase family.</text>
</comment>
<dbReference type="PANTHER" id="PTHR43000">
    <property type="entry name" value="DTDP-D-GLUCOSE 4,6-DEHYDRATASE-RELATED"/>
    <property type="match status" value="1"/>
</dbReference>
<comment type="pathway">
    <text evidence="1">Bacterial outer membrane biogenesis; LPS O-antigen biosynthesis.</text>
</comment>
<dbReference type="KEGG" id="rhy:RD110_07060"/>
<protein>
    <recommendedName>
        <fullName evidence="3">NAD-dependent epimerase/dehydratase domain-containing protein</fullName>
    </recommendedName>
</protein>
<dbReference type="Proteomes" id="UP000186609">
    <property type="component" value="Chromosome"/>
</dbReference>
<reference evidence="4 5" key="1">
    <citation type="submission" date="2017-01" db="EMBL/GenBank/DDBJ databases">
        <authorList>
            <person name="Mah S.A."/>
            <person name="Swanson W.J."/>
            <person name="Moy G.W."/>
            <person name="Vacquier V.D."/>
        </authorList>
    </citation>
    <scope>NUCLEOTIDE SEQUENCE [LARGE SCALE GENOMIC DNA]</scope>
    <source>
        <strain evidence="4 5">DCY110</strain>
    </source>
</reference>
<evidence type="ECO:0000259" key="3">
    <source>
        <dbReference type="Pfam" id="PF01370"/>
    </source>
</evidence>
<dbReference type="Gene3D" id="3.40.50.720">
    <property type="entry name" value="NAD(P)-binding Rossmann-like Domain"/>
    <property type="match status" value="1"/>
</dbReference>
<dbReference type="SUPFAM" id="SSF51735">
    <property type="entry name" value="NAD(P)-binding Rossmann-fold domains"/>
    <property type="match status" value="1"/>
</dbReference>
<dbReference type="InterPro" id="IPR036291">
    <property type="entry name" value="NAD(P)-bd_dom_sf"/>
</dbReference>
<dbReference type="Pfam" id="PF01370">
    <property type="entry name" value="Epimerase"/>
    <property type="match status" value="1"/>
</dbReference>
<feature type="domain" description="NAD-dependent epimerase/dehydratase" evidence="3">
    <location>
        <begin position="17"/>
        <end position="245"/>
    </location>
</feature>
<keyword evidence="5" id="KW-1185">Reference proteome</keyword>
<name>A0A1P8JTB7_9BURK</name>
<organism evidence="4 5">
    <name type="scientific">Rhodoferax koreensis</name>
    <dbReference type="NCBI Taxonomy" id="1842727"/>
    <lineage>
        <taxon>Bacteria</taxon>
        <taxon>Pseudomonadati</taxon>
        <taxon>Pseudomonadota</taxon>
        <taxon>Betaproteobacteria</taxon>
        <taxon>Burkholderiales</taxon>
        <taxon>Comamonadaceae</taxon>
        <taxon>Rhodoferax</taxon>
    </lineage>
</organism>
<dbReference type="STRING" id="1842727.RD110_07060"/>
<evidence type="ECO:0000313" key="5">
    <source>
        <dbReference type="Proteomes" id="UP000186609"/>
    </source>
</evidence>